<keyword evidence="7" id="KW-0411">Iron-sulfur</keyword>
<evidence type="ECO:0000259" key="9">
    <source>
        <dbReference type="PROSITE" id="PS51085"/>
    </source>
</evidence>
<dbReference type="InterPro" id="IPR012675">
    <property type="entry name" value="Beta-grasp_dom_sf"/>
</dbReference>
<organism evidence="10 11">
    <name type="scientific">Aeribacillus alveayuensis</name>
    <dbReference type="NCBI Taxonomy" id="279215"/>
    <lineage>
        <taxon>Bacteria</taxon>
        <taxon>Bacillati</taxon>
        <taxon>Bacillota</taxon>
        <taxon>Bacilli</taxon>
        <taxon>Bacillales</taxon>
        <taxon>Bacillaceae</taxon>
        <taxon>Aeribacillus</taxon>
    </lineage>
</organism>
<reference evidence="10 11" key="1">
    <citation type="submission" date="2023-07" db="EMBL/GenBank/DDBJ databases">
        <title>Genomic Encyclopedia of Type Strains, Phase IV (KMG-IV): sequencing the most valuable type-strain genomes for metagenomic binning, comparative biology and taxonomic classification.</title>
        <authorList>
            <person name="Goeker M."/>
        </authorList>
    </citation>
    <scope>NUCLEOTIDE SEQUENCE [LARGE SCALE GENOMIC DNA]</scope>
    <source>
        <strain evidence="10 11">DSM 19092</strain>
    </source>
</reference>
<dbReference type="InterPro" id="IPR036010">
    <property type="entry name" value="2Fe-2S_ferredoxin-like_sf"/>
</dbReference>
<evidence type="ECO:0000256" key="6">
    <source>
        <dbReference type="ARBA" id="ARBA00023004"/>
    </source>
</evidence>
<evidence type="ECO:0000256" key="4">
    <source>
        <dbReference type="ARBA" id="ARBA00022723"/>
    </source>
</evidence>
<evidence type="ECO:0000256" key="1">
    <source>
        <dbReference type="ARBA" id="ARBA00007874"/>
    </source>
</evidence>
<dbReference type="PANTHER" id="PTHR43112">
    <property type="entry name" value="FERREDOXIN"/>
    <property type="match status" value="1"/>
</dbReference>
<dbReference type="EC" id="1.17.1.1" evidence="10"/>
<proteinExistence type="inferred from homology"/>
<dbReference type="SUPFAM" id="SSF54292">
    <property type="entry name" value="2Fe-2S ferredoxin-like"/>
    <property type="match status" value="1"/>
</dbReference>
<dbReference type="CDD" id="cd00207">
    <property type="entry name" value="fer2"/>
    <property type="match status" value="1"/>
</dbReference>
<feature type="domain" description="2Fe-2S ferredoxin-type" evidence="9">
    <location>
        <begin position="2"/>
        <end position="91"/>
    </location>
</feature>
<evidence type="ECO:0000256" key="3">
    <source>
        <dbReference type="ARBA" id="ARBA00022714"/>
    </source>
</evidence>
<keyword evidence="5" id="KW-0249">Electron transport</keyword>
<dbReference type="PANTHER" id="PTHR43112:SF3">
    <property type="entry name" value="FERREDOXIN-2, CHLOROPLASTIC"/>
    <property type="match status" value="1"/>
</dbReference>
<accession>A0ABT9VQ41</accession>
<dbReference type="Gene3D" id="3.10.20.30">
    <property type="match status" value="1"/>
</dbReference>
<protein>
    <submittedName>
        <fullName evidence="10">CDP-4-dehydro-6-deoxyglucose reductase</fullName>
        <ecNumber evidence="10">1.17.1.1</ecNumber>
    </submittedName>
</protein>
<comment type="similarity">
    <text evidence="1">Belongs to the 2Fe2S plant-type ferredoxin family.</text>
</comment>
<evidence type="ECO:0000256" key="5">
    <source>
        <dbReference type="ARBA" id="ARBA00022982"/>
    </source>
</evidence>
<comment type="cofactor">
    <cofactor evidence="8">
        <name>[2Fe-2S] cluster</name>
        <dbReference type="ChEBI" id="CHEBI:190135"/>
    </cofactor>
</comment>
<keyword evidence="11" id="KW-1185">Reference proteome</keyword>
<keyword evidence="3" id="KW-0001">2Fe-2S</keyword>
<gene>
    <name evidence="10" type="ORF">J2S06_002145</name>
</gene>
<keyword evidence="6" id="KW-0408">Iron</keyword>
<dbReference type="InterPro" id="IPR001041">
    <property type="entry name" value="2Fe-2S_ferredoxin-type"/>
</dbReference>
<dbReference type="Pfam" id="PF00111">
    <property type="entry name" value="Fer2"/>
    <property type="match status" value="1"/>
</dbReference>
<keyword evidence="4" id="KW-0479">Metal-binding</keyword>
<keyword evidence="10" id="KW-0560">Oxidoreductase</keyword>
<evidence type="ECO:0000313" key="10">
    <source>
        <dbReference type="EMBL" id="MDQ0163068.1"/>
    </source>
</evidence>
<name>A0ABT9VQ41_9BACI</name>
<dbReference type="RefSeq" id="WP_419152271.1">
    <property type="nucleotide sequence ID" value="NZ_JAUSTR010000009.1"/>
</dbReference>
<sequence>MNKIKLTINNQTVYHPMEVDVLSIARKHFIGIPYACCGGGCGLCKIKVLSGNYEIGMASKTALTDDERKEGYSLACKTYPKSDLVIEIVRI</sequence>
<evidence type="ECO:0000256" key="7">
    <source>
        <dbReference type="ARBA" id="ARBA00023014"/>
    </source>
</evidence>
<dbReference type="Proteomes" id="UP001225646">
    <property type="component" value="Unassembled WGS sequence"/>
</dbReference>
<dbReference type="EMBL" id="JAUSTR010000009">
    <property type="protein sequence ID" value="MDQ0163068.1"/>
    <property type="molecule type" value="Genomic_DNA"/>
</dbReference>
<keyword evidence="2" id="KW-0813">Transport</keyword>
<dbReference type="GO" id="GO:0047099">
    <property type="term" value="F:CDP-4-dehydro-6-deoxyglucose reductase activity"/>
    <property type="evidence" value="ECO:0007669"/>
    <property type="project" value="UniProtKB-EC"/>
</dbReference>
<evidence type="ECO:0000256" key="8">
    <source>
        <dbReference type="ARBA" id="ARBA00034078"/>
    </source>
</evidence>
<evidence type="ECO:0000313" key="11">
    <source>
        <dbReference type="Proteomes" id="UP001225646"/>
    </source>
</evidence>
<comment type="caution">
    <text evidence="10">The sequence shown here is derived from an EMBL/GenBank/DDBJ whole genome shotgun (WGS) entry which is preliminary data.</text>
</comment>
<evidence type="ECO:0000256" key="2">
    <source>
        <dbReference type="ARBA" id="ARBA00022448"/>
    </source>
</evidence>
<dbReference type="PROSITE" id="PS51085">
    <property type="entry name" value="2FE2S_FER_2"/>
    <property type="match status" value="1"/>
</dbReference>